<organism evidence="1 2">
    <name type="scientific">Komagataeibacter melomenusus</name>
    <dbReference type="NCBI Taxonomy" id="2766578"/>
    <lineage>
        <taxon>Bacteria</taxon>
        <taxon>Pseudomonadati</taxon>
        <taxon>Pseudomonadota</taxon>
        <taxon>Alphaproteobacteria</taxon>
        <taxon>Acetobacterales</taxon>
        <taxon>Acetobacteraceae</taxon>
        <taxon>Komagataeibacter</taxon>
    </lineage>
</organism>
<reference evidence="1 2" key="1">
    <citation type="journal article" date="2020" name="Microorganisms">
        <title>Description of Komagataeibacter melaceti sp. nov. and Komagataeibacter melomenusus sp. nov. Isolated from Apple Cider Vinegar.</title>
        <authorList>
            <person name="Maric L."/>
            <person name="Cleenwerck I."/>
            <person name="Accetto T."/>
            <person name="Vandamme P."/>
            <person name="Trcek J."/>
        </authorList>
    </citation>
    <scope>NUCLEOTIDE SEQUENCE [LARGE SCALE GENOMIC DNA]</scope>
    <source>
        <strain evidence="1 2">AV436</strain>
    </source>
</reference>
<sequence length="474" mass="50997">MVEPVYDMMAPVLARWAMGAPAAPVATAWQPVLGQDPAVAERRLLALSGQFLDTMVEAAVPASLRAFPPIPQVALPPAPEVLTPMIRRVLGQLKDERGLGLVHLLARRGYSLNPADWMPAPHDDVPALYAPWQDWAAAIAAGQETLRPTPDAPLSAENWHDFGPATRLAAFARLRHSDPAGACALFENRRRHLTADERLSLLDVLGADAGPEDVPLLRDIASTDRARKPKELATLLLARQETGTCDRAMAEELTGFFTIEPAGAAGGQQAIKAMPLKTQAQKNTRWRLLYLVPVLDFAAALDLAPTDLSRLWPWNVDERLDMDFINMAAKSGPDAMLPGLLQAILANGPPYRRDYDALAERLPVAARAQLARAPLAAEGRLAFFSALGLLAGRGELDDVVNTPAFRAVLAARTAENGLSAPNLATELLALGLLATPRAARQAMAALEQAGYLAADSRLDMLRLNIALEKTGAQE</sequence>
<dbReference type="EMBL" id="JABJWC010000012">
    <property type="protein sequence ID" value="NPC66096.1"/>
    <property type="molecule type" value="Genomic_DNA"/>
</dbReference>
<dbReference type="InterPro" id="IPR043746">
    <property type="entry name" value="DUF5691"/>
</dbReference>
<name>A0ABX2AE51_9PROT</name>
<accession>A0ABX2AE51</accession>
<evidence type="ECO:0000313" key="1">
    <source>
        <dbReference type="EMBL" id="NPC66096.1"/>
    </source>
</evidence>
<keyword evidence="2" id="KW-1185">Reference proteome</keyword>
<dbReference type="RefSeq" id="WP_172156319.1">
    <property type="nucleotide sequence ID" value="NZ_JABJWC010000012.1"/>
</dbReference>
<proteinExistence type="predicted"/>
<gene>
    <name evidence="1" type="ORF">HNW77_06770</name>
</gene>
<evidence type="ECO:0000313" key="2">
    <source>
        <dbReference type="Proteomes" id="UP000623090"/>
    </source>
</evidence>
<dbReference type="Proteomes" id="UP000623090">
    <property type="component" value="Unassembled WGS sequence"/>
</dbReference>
<comment type="caution">
    <text evidence="1">The sequence shown here is derived from an EMBL/GenBank/DDBJ whole genome shotgun (WGS) entry which is preliminary data.</text>
</comment>
<dbReference type="Pfam" id="PF18944">
    <property type="entry name" value="DUF5691"/>
    <property type="match status" value="1"/>
</dbReference>
<protein>
    <submittedName>
        <fullName evidence="1">Uncharacterized protein</fullName>
    </submittedName>
</protein>